<name>A0A1S6KMJ6_SCHMD</name>
<keyword evidence="1" id="KW-0472">Membrane</keyword>
<proteinExistence type="evidence at transcript level"/>
<feature type="transmembrane region" description="Helical" evidence="1">
    <location>
        <begin position="47"/>
        <end position="70"/>
    </location>
</feature>
<dbReference type="EMBL" id="KY348688">
    <property type="protein sequence ID" value="AQT19793.1"/>
    <property type="molecule type" value="mRNA"/>
</dbReference>
<keyword evidence="1" id="KW-1133">Transmembrane helix</keyword>
<reference evidence="2" key="1">
    <citation type="submission" date="2016-12" db="EMBL/GenBank/DDBJ databases">
        <authorList>
            <person name="Song W.-J."/>
            <person name="Kurnit D.M."/>
        </authorList>
    </citation>
    <scope>NUCLEOTIDE SEQUENCE</scope>
</reference>
<dbReference type="AlphaFoldDB" id="A0A1S6KMJ6"/>
<dbReference type="EMBL" id="MN381937">
    <property type="protein sequence ID" value="QFQ66915.1"/>
    <property type="molecule type" value="mRNA"/>
</dbReference>
<evidence type="ECO:0000313" key="3">
    <source>
        <dbReference type="EMBL" id="QFQ66915.1"/>
    </source>
</evidence>
<accession>A0A1S6KMJ6</accession>
<reference evidence="3" key="3">
    <citation type="journal article" date="2019" name="PLoS Genet.">
        <title>A small set of conserved genes, including sp5 and Hox, are activated by Wnt signaling in the posterior of planarians and acoels.</title>
        <authorList>
            <person name="Tewari A.G."/>
            <person name="Owen J.H."/>
            <person name="Petersen C.P."/>
            <person name="Wagner D.E."/>
            <person name="Reddien P.W."/>
        </authorList>
    </citation>
    <scope>NUCLEOTIDE SEQUENCE</scope>
</reference>
<reference evidence="2" key="2">
    <citation type="journal article" date="2017" name="Dev. Cell">
        <title>Antagonistic Self-Organizing Patterning Systems Control Maintenance and Regeneration of the Anteroposterior Axis in Planarians.</title>
        <authorList>
            <person name="Stuckemann T."/>
            <person name="Cleland J.P."/>
            <person name="Werner S."/>
            <person name="Thi-Kim Vu H."/>
            <person name="Bayersdorf R."/>
            <person name="Liu S.Y."/>
            <person name="Friedrich B."/>
            <person name="Julicher F."/>
            <person name="Rink J.C."/>
        </authorList>
    </citation>
    <scope>NUCLEOTIDE SEQUENCE</scope>
</reference>
<protein>
    <submittedName>
        <fullName evidence="3">Colobus protein</fullName>
    </submittedName>
</protein>
<sequence length="204" mass="23325">MRIGWQELIVSPGPRINDNRESLLKMKFSENSTLSTPKSDNITNRLIPLYCILLSLIIISTTIYVVYKFLTQRSKSALSKKLNLKNFNQDFQSAKPVSLTRLETVSVNNNNCKENEKLLNSSSVQIDYLISILPPILLDHLKEKIGDKASSQSIREIISIWLTKPDNSFLLLLQTIETLCVENRLNAELISILIQQECDQRNYV</sequence>
<evidence type="ECO:0000256" key="1">
    <source>
        <dbReference type="SAM" id="Phobius"/>
    </source>
</evidence>
<organism evidence="2">
    <name type="scientific">Schmidtea mediterranea</name>
    <name type="common">Freshwater planarian flatworm</name>
    <dbReference type="NCBI Taxonomy" id="79327"/>
    <lineage>
        <taxon>Eukaryota</taxon>
        <taxon>Metazoa</taxon>
        <taxon>Spiralia</taxon>
        <taxon>Lophotrochozoa</taxon>
        <taxon>Platyhelminthes</taxon>
        <taxon>Rhabditophora</taxon>
        <taxon>Seriata</taxon>
        <taxon>Tricladida</taxon>
        <taxon>Continenticola</taxon>
        <taxon>Geoplanoidea</taxon>
        <taxon>Dugesiidae</taxon>
        <taxon>Schmidtea</taxon>
    </lineage>
</organism>
<keyword evidence="1" id="KW-0812">Transmembrane</keyword>
<evidence type="ECO:0000313" key="2">
    <source>
        <dbReference type="EMBL" id="AQT19793.1"/>
    </source>
</evidence>